<dbReference type="CDD" id="cd17039">
    <property type="entry name" value="Ubl_ubiquitin_like"/>
    <property type="match status" value="10"/>
</dbReference>
<dbReference type="SUPFAM" id="SSF54236">
    <property type="entry name" value="Ubiquitin-like"/>
    <property type="match status" value="11"/>
</dbReference>
<comment type="caution">
    <text evidence="3">The sequence shown here is derived from an EMBL/GenBank/DDBJ whole genome shotgun (WGS) entry which is preliminary data.</text>
</comment>
<evidence type="ECO:0000259" key="2">
    <source>
        <dbReference type="PROSITE" id="PS50053"/>
    </source>
</evidence>
<organism evidence="3 4">
    <name type="scientific">Oopsacas minuta</name>
    <dbReference type="NCBI Taxonomy" id="111878"/>
    <lineage>
        <taxon>Eukaryota</taxon>
        <taxon>Metazoa</taxon>
        <taxon>Porifera</taxon>
        <taxon>Hexactinellida</taxon>
        <taxon>Hexasterophora</taxon>
        <taxon>Lyssacinosida</taxon>
        <taxon>Leucopsacidae</taxon>
        <taxon>Oopsacas</taxon>
    </lineage>
</organism>
<dbReference type="Proteomes" id="UP001165289">
    <property type="component" value="Unassembled WGS sequence"/>
</dbReference>
<feature type="region of interest" description="Disordered" evidence="1">
    <location>
        <begin position="1244"/>
        <end position="1319"/>
    </location>
</feature>
<sequence>MGSRISLNIQSGSSRFRIPDLPSSTTVLAVKKEIFQYTGIFINNQTLKFKGVVLQDRNTLGECGIKTENTIEVEERGSDSQKIFIESIHGNNLITLDYNPDDTILSIKRYFLRDLNIEIERQKLFFTTILLQDNEKLSKYKIQEGTKLRLEITQLDPNCIMIEMPTGPVLDLEYNEDLTIDNLKQTISSTAMIHTDEIRLFFKEEQLEARKSLSKYHIKVGDTLKLKLRPKGEIIIYIDAPTTKQTVTNLTLENTISDIKVKITNEANIPLEKQSLYLEGVVLENERTLLHSGIEDGSVIKLVLEGPTIMSIFVRYNSEKIPIDVDSKSTVLNLKTILVRETKVPVEAQKLVFAGKLLEDDKELSSYRIQKEVTVHLIQQFKKEEIQIVVKTHNDNDFPISVLPQTKIYAIKETIAHKESGAADQYLLTFSGRILEDNSRVSSYEIVNESCLHMELKREDNDPQPPVRMRSRDVTGDPFRNPTSSIQDLPQPILNQQHDDLPALFEPPRHYQNFDSPQVSYARENIGPRYSNERIPLPQSNKYLATEMPDLPPPNYRSFSPSGSTSGSSAIPERLPYNPFPYRSNIQPMMGSGYGRQNVTVGEYPSRQYVLRNPSGYILPDQVDLNNFPLPPPFRPDHVLMQESYKIENTRDPLPEHKISIRVSFLCSEAVNIEIKDNATILEVKRAIKIEKGFIEEHQKIYFNDSICGDTQILTDLEIVDNSGIQVDILYSWNVCFLHHQMIIKCYASSNIADIKNSIFEKEKIPVENQRLFLEDRELSNEQSLSHYQPGQNLKFTLEITKNILILFSSGKTFILHSCHVKISGKFIKEQIYQNFKIPVENQTLTYLGKEIKDDLTLEDIKYREENKIIINIDFHNSRWITVLLKLSNGDQQLIKIRSLDTVGKLKSLVNTNSSLLVDDHDFTYNHCNLSDENIIDFYQIRNYEEISMFSSEFKVVNMTLLSGCVEPFCLKHFQNLENIKRRMQNQFRLPPNYNKLFFGKIRNVANINPQHISNGESVFIGPNNSILVSILSSNSRIIEILIIKEERVFSLKQKIEMKEHIPIHVQQLSFEGISMDNDTCIGNFNISPNSTIFLNISEEPISIYLRDDANNTIHFPQIDRYLSVRFLMKNLIQMGYTIRKDDLFVFEGTVLHSNAPLCYYGIQNGCNLRFISKTASNCLSSSHRGCTSDNRIPFQAPNQFSTPIQHQDESVPSIACTSCMQIQCICVVRLHSHTESNIGIRPRRDFTPYFNRPKSGPIHPDIQQPHHNHAKISEPYPSTNLPQSPPFYNTPTNQDRSHRAEYQPPSNQHHGNYHTNYD</sequence>
<dbReference type="InterPro" id="IPR029071">
    <property type="entry name" value="Ubiquitin-like_domsf"/>
</dbReference>
<keyword evidence="4" id="KW-1185">Reference proteome</keyword>
<protein>
    <submittedName>
        <fullName evidence="3">Polyubiquitin</fullName>
    </submittedName>
</protein>
<evidence type="ECO:0000256" key="1">
    <source>
        <dbReference type="SAM" id="MobiDB-lite"/>
    </source>
</evidence>
<feature type="domain" description="Ubiquitin-like" evidence="2">
    <location>
        <begin position="828"/>
        <end position="878"/>
    </location>
</feature>
<feature type="domain" description="Ubiquitin-like" evidence="2">
    <location>
        <begin position="234"/>
        <end position="305"/>
    </location>
</feature>
<name>A0AAV7KJ80_9METZ</name>
<dbReference type="PANTHER" id="PTHR10666">
    <property type="entry name" value="UBIQUITIN"/>
    <property type="match status" value="1"/>
</dbReference>
<feature type="compositionally biased region" description="Polar residues" evidence="1">
    <location>
        <begin position="1277"/>
        <end position="1295"/>
    </location>
</feature>
<feature type="domain" description="Ubiquitin-like" evidence="2">
    <location>
        <begin position="725"/>
        <end position="788"/>
    </location>
</feature>
<accession>A0AAV7KJ80</accession>
<feature type="domain" description="Ubiquitin-like" evidence="2">
    <location>
        <begin position="659"/>
        <end position="727"/>
    </location>
</feature>
<gene>
    <name evidence="3" type="ORF">LOD99_10129</name>
</gene>
<dbReference type="Gene3D" id="3.10.20.90">
    <property type="entry name" value="Phosphatidylinositol 3-kinase Catalytic Subunit, Chain A, domain 1"/>
    <property type="match status" value="10"/>
</dbReference>
<dbReference type="EMBL" id="JAKMXF010000019">
    <property type="protein sequence ID" value="KAI6661201.1"/>
    <property type="molecule type" value="Genomic_DNA"/>
</dbReference>
<dbReference type="SMART" id="SM00213">
    <property type="entry name" value="UBQ"/>
    <property type="match status" value="11"/>
</dbReference>
<dbReference type="InterPro" id="IPR000626">
    <property type="entry name" value="Ubiquitin-like_dom"/>
</dbReference>
<dbReference type="PROSITE" id="PS50053">
    <property type="entry name" value="UBIQUITIN_2"/>
    <property type="match status" value="10"/>
</dbReference>
<feature type="domain" description="Ubiquitin-like" evidence="2">
    <location>
        <begin position="386"/>
        <end position="461"/>
    </location>
</feature>
<feature type="region of interest" description="Disordered" evidence="1">
    <location>
        <begin position="458"/>
        <end position="490"/>
    </location>
</feature>
<evidence type="ECO:0000313" key="4">
    <source>
        <dbReference type="Proteomes" id="UP001165289"/>
    </source>
</evidence>
<dbReference type="Pfam" id="PF00240">
    <property type="entry name" value="ubiquitin"/>
    <property type="match status" value="10"/>
</dbReference>
<dbReference type="InterPro" id="IPR019956">
    <property type="entry name" value="Ubiquitin_dom"/>
</dbReference>
<feature type="domain" description="Ubiquitin-like" evidence="2">
    <location>
        <begin position="81"/>
        <end position="157"/>
    </location>
</feature>
<feature type="compositionally biased region" description="Polar residues" evidence="1">
    <location>
        <begin position="1305"/>
        <end position="1319"/>
    </location>
</feature>
<feature type="domain" description="Ubiquitin-like" evidence="2">
    <location>
        <begin position="1025"/>
        <end position="1099"/>
    </location>
</feature>
<feature type="domain" description="Ubiquitin-like" evidence="2">
    <location>
        <begin position="310"/>
        <end position="378"/>
    </location>
</feature>
<evidence type="ECO:0000313" key="3">
    <source>
        <dbReference type="EMBL" id="KAI6661201.1"/>
    </source>
</evidence>
<dbReference type="InterPro" id="IPR050158">
    <property type="entry name" value="Ubiquitin_ubiquitin-like"/>
</dbReference>
<feature type="domain" description="Ubiquitin-like" evidence="2">
    <location>
        <begin position="160"/>
        <end position="233"/>
    </location>
</feature>
<dbReference type="PRINTS" id="PR00348">
    <property type="entry name" value="UBIQUITIN"/>
</dbReference>
<reference evidence="3 4" key="1">
    <citation type="journal article" date="2023" name="BMC Biol.">
        <title>The compact genome of the sponge Oopsacas minuta (Hexactinellida) is lacking key metazoan core genes.</title>
        <authorList>
            <person name="Santini S."/>
            <person name="Schenkelaars Q."/>
            <person name="Jourda C."/>
            <person name="Duchesne M."/>
            <person name="Belahbib H."/>
            <person name="Rocher C."/>
            <person name="Selva M."/>
            <person name="Riesgo A."/>
            <person name="Vervoort M."/>
            <person name="Leys S.P."/>
            <person name="Kodjabachian L."/>
            <person name="Le Bivic A."/>
            <person name="Borchiellini C."/>
            <person name="Claverie J.M."/>
            <person name="Renard E."/>
        </authorList>
    </citation>
    <scope>NUCLEOTIDE SEQUENCE [LARGE SCALE GENOMIC DNA]</scope>
    <source>
        <strain evidence="3">SPO-2</strain>
    </source>
</reference>
<feature type="compositionally biased region" description="Polar residues" evidence="1">
    <location>
        <begin position="481"/>
        <end position="490"/>
    </location>
</feature>
<proteinExistence type="predicted"/>
<feature type="domain" description="Ubiquitin-like" evidence="2">
    <location>
        <begin position="5"/>
        <end position="80"/>
    </location>
</feature>